<name>A0A1J3JL62_NOCCA</name>
<gene>
    <name evidence="1" type="ORF">MP_TR26750_c3_g1_i1_g.78684</name>
</gene>
<accession>A0A1J3JL62</accession>
<proteinExistence type="predicted"/>
<dbReference type="EMBL" id="GEVM01012735">
    <property type="protein sequence ID" value="JAU93203.1"/>
    <property type="molecule type" value="Transcribed_RNA"/>
</dbReference>
<dbReference type="AlphaFoldDB" id="A0A1J3JL62"/>
<sequence>MIWGRSNLRERDATSWSLGLIQLLVAAREEIMFVQLGCLKVEVYFGEDACNSPAGMYSFRNEISALSWILSFIPVSCKLEALRAAVTSRISEVAGGEKKEAIVDECFFWKWKVELYSLGL</sequence>
<evidence type="ECO:0000313" key="1">
    <source>
        <dbReference type="EMBL" id="JAU93203.1"/>
    </source>
</evidence>
<protein>
    <submittedName>
        <fullName evidence="1">Uncharacterized protein</fullName>
    </submittedName>
</protein>
<organism evidence="1">
    <name type="scientific">Noccaea caerulescens</name>
    <name type="common">Alpine penny-cress</name>
    <name type="synonym">Thlaspi caerulescens</name>
    <dbReference type="NCBI Taxonomy" id="107243"/>
    <lineage>
        <taxon>Eukaryota</taxon>
        <taxon>Viridiplantae</taxon>
        <taxon>Streptophyta</taxon>
        <taxon>Embryophyta</taxon>
        <taxon>Tracheophyta</taxon>
        <taxon>Spermatophyta</taxon>
        <taxon>Magnoliopsida</taxon>
        <taxon>eudicotyledons</taxon>
        <taxon>Gunneridae</taxon>
        <taxon>Pentapetalae</taxon>
        <taxon>rosids</taxon>
        <taxon>malvids</taxon>
        <taxon>Brassicales</taxon>
        <taxon>Brassicaceae</taxon>
        <taxon>Coluteocarpeae</taxon>
        <taxon>Noccaea</taxon>
    </lineage>
</organism>
<reference evidence="1" key="1">
    <citation type="submission" date="2016-07" db="EMBL/GenBank/DDBJ databases">
        <title>De novo transcriptome assembly of four accessions of the metal hyperaccumulator plant Noccaea caerulescens.</title>
        <authorList>
            <person name="Blande D."/>
            <person name="Halimaa P."/>
            <person name="Tervahauta A.I."/>
            <person name="Aarts M.G."/>
            <person name="Karenlampi S.O."/>
        </authorList>
    </citation>
    <scope>NUCLEOTIDE SEQUENCE</scope>
</reference>